<gene>
    <name evidence="4" type="ORF">BT96DRAFT_809726</name>
</gene>
<evidence type="ECO:0000313" key="4">
    <source>
        <dbReference type="EMBL" id="KAE9407200.1"/>
    </source>
</evidence>
<protein>
    <recommendedName>
        <fullName evidence="3">CCHC-type domain-containing protein</fullName>
    </recommendedName>
</protein>
<keyword evidence="5" id="KW-1185">Reference proteome</keyword>
<dbReference type="AlphaFoldDB" id="A0A6A4IB13"/>
<reference evidence="4" key="1">
    <citation type="journal article" date="2019" name="Environ. Microbiol.">
        <title>Fungal ecological strategies reflected in gene transcription - a case study of two litter decomposers.</title>
        <authorList>
            <person name="Barbi F."/>
            <person name="Kohler A."/>
            <person name="Barry K."/>
            <person name="Baskaran P."/>
            <person name="Daum C."/>
            <person name="Fauchery L."/>
            <person name="Ihrmark K."/>
            <person name="Kuo A."/>
            <person name="LaButti K."/>
            <person name="Lipzen A."/>
            <person name="Morin E."/>
            <person name="Grigoriev I.V."/>
            <person name="Henrissat B."/>
            <person name="Lindahl B."/>
            <person name="Martin F."/>
        </authorList>
    </citation>
    <scope>NUCLEOTIDE SEQUENCE</scope>
    <source>
        <strain evidence="4">JB14</strain>
    </source>
</reference>
<keyword evidence="2" id="KW-0863">Zinc-finger</keyword>
<evidence type="ECO:0000256" key="1">
    <source>
        <dbReference type="ARBA" id="ARBA00022664"/>
    </source>
</evidence>
<dbReference type="GO" id="GO:0006397">
    <property type="term" value="P:mRNA processing"/>
    <property type="evidence" value="ECO:0007669"/>
    <property type="project" value="UniProtKB-KW"/>
</dbReference>
<evidence type="ECO:0000313" key="5">
    <source>
        <dbReference type="Proteomes" id="UP000799118"/>
    </source>
</evidence>
<feature type="domain" description="CCHC-type" evidence="3">
    <location>
        <begin position="107"/>
        <end position="122"/>
    </location>
</feature>
<accession>A0A6A4IB13</accession>
<keyword evidence="1" id="KW-0507">mRNA processing</keyword>
<dbReference type="EMBL" id="ML769397">
    <property type="protein sequence ID" value="KAE9407200.1"/>
    <property type="molecule type" value="Genomic_DNA"/>
</dbReference>
<sequence length="158" mass="17479">MQAWIGKIRAQALEMEMAEVKVSKQDVILALTLGLPPTYNAIIIFFNAMDPEKLTINTVITRLLNEETRQSGIRSHAPTPAHTNHTADDEALVVAHTSRRPLSDITCFFCTKKGHFRSNCPDRKAWEKSKASGDAHVAYAESDWAADGVWSDGEDVAV</sequence>
<dbReference type="Proteomes" id="UP000799118">
    <property type="component" value="Unassembled WGS sequence"/>
</dbReference>
<organism evidence="4 5">
    <name type="scientific">Gymnopus androsaceus JB14</name>
    <dbReference type="NCBI Taxonomy" id="1447944"/>
    <lineage>
        <taxon>Eukaryota</taxon>
        <taxon>Fungi</taxon>
        <taxon>Dikarya</taxon>
        <taxon>Basidiomycota</taxon>
        <taxon>Agaricomycotina</taxon>
        <taxon>Agaricomycetes</taxon>
        <taxon>Agaricomycetidae</taxon>
        <taxon>Agaricales</taxon>
        <taxon>Marasmiineae</taxon>
        <taxon>Omphalotaceae</taxon>
        <taxon>Gymnopus</taxon>
    </lineage>
</organism>
<name>A0A6A4IB13_9AGAR</name>
<evidence type="ECO:0000256" key="2">
    <source>
        <dbReference type="PROSITE-ProRule" id="PRU00047"/>
    </source>
</evidence>
<dbReference type="GO" id="GO:0008270">
    <property type="term" value="F:zinc ion binding"/>
    <property type="evidence" value="ECO:0007669"/>
    <property type="project" value="UniProtKB-KW"/>
</dbReference>
<keyword evidence="2" id="KW-0479">Metal-binding</keyword>
<proteinExistence type="predicted"/>
<dbReference type="SUPFAM" id="SSF57756">
    <property type="entry name" value="Retrovirus zinc finger-like domains"/>
    <property type="match status" value="1"/>
</dbReference>
<dbReference type="InterPro" id="IPR036875">
    <property type="entry name" value="Znf_CCHC_sf"/>
</dbReference>
<dbReference type="InterPro" id="IPR001878">
    <property type="entry name" value="Znf_CCHC"/>
</dbReference>
<keyword evidence="2" id="KW-0862">Zinc</keyword>
<dbReference type="OrthoDB" id="3265539at2759"/>
<dbReference type="PROSITE" id="PS50158">
    <property type="entry name" value="ZF_CCHC"/>
    <property type="match status" value="1"/>
</dbReference>
<evidence type="ECO:0000259" key="3">
    <source>
        <dbReference type="PROSITE" id="PS50158"/>
    </source>
</evidence>
<dbReference type="Gene3D" id="4.10.60.10">
    <property type="entry name" value="Zinc finger, CCHC-type"/>
    <property type="match status" value="1"/>
</dbReference>
<dbReference type="GO" id="GO:0003676">
    <property type="term" value="F:nucleic acid binding"/>
    <property type="evidence" value="ECO:0007669"/>
    <property type="project" value="InterPro"/>
</dbReference>